<dbReference type="EMBL" id="JBHLTN010000044">
    <property type="protein sequence ID" value="MFC0594489.1"/>
    <property type="molecule type" value="Genomic_DNA"/>
</dbReference>
<evidence type="ECO:0000313" key="3">
    <source>
        <dbReference type="Proteomes" id="UP001589834"/>
    </source>
</evidence>
<gene>
    <name evidence="2" type="ORF">ACFFGG_18210</name>
</gene>
<proteinExistence type="predicted"/>
<evidence type="ECO:0000259" key="1">
    <source>
        <dbReference type="Pfam" id="PF00149"/>
    </source>
</evidence>
<dbReference type="InterPro" id="IPR029052">
    <property type="entry name" value="Metallo-depent_PP-like"/>
</dbReference>
<dbReference type="InterPro" id="IPR004843">
    <property type="entry name" value="Calcineurin-like_PHP"/>
</dbReference>
<comment type="caution">
    <text evidence="2">The sequence shown here is derived from an EMBL/GenBank/DDBJ whole genome shotgun (WGS) entry which is preliminary data.</text>
</comment>
<feature type="domain" description="Calcineurin-like phosphoesterase" evidence="1">
    <location>
        <begin position="17"/>
        <end position="217"/>
    </location>
</feature>
<keyword evidence="3" id="KW-1185">Reference proteome</keyword>
<protein>
    <submittedName>
        <fullName evidence="2">Metallophosphoesterase</fullName>
    </submittedName>
</protein>
<dbReference type="PANTHER" id="PTHR37844">
    <property type="entry name" value="SER/THR PROTEIN PHOSPHATASE SUPERFAMILY (AFU_ORTHOLOGUE AFUA_1G14840)"/>
    <property type="match status" value="1"/>
</dbReference>
<dbReference type="RefSeq" id="WP_377485239.1">
    <property type="nucleotide sequence ID" value="NZ_JBHLTN010000044.1"/>
</dbReference>
<reference evidence="2 3" key="1">
    <citation type="submission" date="2024-09" db="EMBL/GenBank/DDBJ databases">
        <authorList>
            <person name="Sun Q."/>
            <person name="Mori K."/>
        </authorList>
    </citation>
    <scope>NUCLEOTIDE SEQUENCE [LARGE SCALE GENOMIC DNA]</scope>
    <source>
        <strain evidence="2 3">NCAIM B.02336</strain>
    </source>
</reference>
<dbReference type="PANTHER" id="PTHR37844:SF2">
    <property type="entry name" value="SER_THR PROTEIN PHOSPHATASE SUPERFAMILY (AFU_ORTHOLOGUE AFUA_1G14840)"/>
    <property type="match status" value="1"/>
</dbReference>
<evidence type="ECO:0000313" key="2">
    <source>
        <dbReference type="EMBL" id="MFC0594489.1"/>
    </source>
</evidence>
<dbReference type="Gene3D" id="3.60.21.10">
    <property type="match status" value="2"/>
</dbReference>
<sequence length="255" mass="27978">MKLHILSDLHLGVQGMAQPATDADVVILAGDISRPERAAAWALAFGKPVIYVIGNHEFYGSSLPEVKAAFHRLLDGTQVHLLDDSAVELGGVRFLGATLWTDFLAHGEGARQAEAMRQTREFMYDFKRVRTGPGADAPLLTPEDTTRLFAASSRWLDAELNRPFAGPTVVVTHHAPTLHSIHPRFVGSPINAAFVSDAAWLLKGRRAQLWIHGHTHDSFDYELDGTRVLCNPRGYARDGKVENALFQPELVVSVG</sequence>
<dbReference type="SUPFAM" id="SSF56300">
    <property type="entry name" value="Metallo-dependent phosphatases"/>
    <property type="match status" value="1"/>
</dbReference>
<dbReference type="Pfam" id="PF00149">
    <property type="entry name" value="Metallophos"/>
    <property type="match status" value="1"/>
</dbReference>
<dbReference type="Proteomes" id="UP001589834">
    <property type="component" value="Unassembled WGS sequence"/>
</dbReference>
<organism evidence="2 3">
    <name type="scientific">Ottowia pentelensis</name>
    <dbReference type="NCBI Taxonomy" id="511108"/>
    <lineage>
        <taxon>Bacteria</taxon>
        <taxon>Pseudomonadati</taxon>
        <taxon>Pseudomonadota</taxon>
        <taxon>Betaproteobacteria</taxon>
        <taxon>Burkholderiales</taxon>
        <taxon>Comamonadaceae</taxon>
        <taxon>Ottowia</taxon>
    </lineage>
</organism>
<name>A0ABV6PY86_9BURK</name>
<accession>A0ABV6PY86</accession>